<protein>
    <submittedName>
        <fullName evidence="4">PiggyBac transposable element-derived protein 4-like</fullName>
    </submittedName>
</protein>
<organism evidence="3 4">
    <name type="scientific">Branchiostoma floridae</name>
    <name type="common">Florida lancelet</name>
    <name type="synonym">Amphioxus</name>
    <dbReference type="NCBI Taxonomy" id="7739"/>
    <lineage>
        <taxon>Eukaryota</taxon>
        <taxon>Metazoa</taxon>
        <taxon>Chordata</taxon>
        <taxon>Cephalochordata</taxon>
        <taxon>Leptocardii</taxon>
        <taxon>Amphioxiformes</taxon>
        <taxon>Branchiostomatidae</taxon>
        <taxon>Branchiostoma</taxon>
    </lineage>
</organism>
<keyword evidence="3" id="KW-1185">Reference proteome</keyword>
<evidence type="ECO:0000313" key="3">
    <source>
        <dbReference type="Proteomes" id="UP000001554"/>
    </source>
</evidence>
<feature type="compositionally biased region" description="Acidic residues" evidence="1">
    <location>
        <begin position="24"/>
        <end position="40"/>
    </location>
</feature>
<feature type="compositionally biased region" description="Basic residues" evidence="1">
    <location>
        <begin position="75"/>
        <end position="85"/>
    </location>
</feature>
<dbReference type="AlphaFoldDB" id="A0A9J7KF95"/>
<name>A0A9J7KF95_BRAFL</name>
<sequence>MATRERLARYTAAEALRQILNAQSDDENSSVDEDESDLDVEDHLSDASDHSDTESVQEEDHPREEIRQEADRGLGRARGRGRGRARGLGARGRGRARGARGRGRGRGRAPINNPAVNQDAGNENPVVDRPYQGKNGTVWDQNPPPLGRRRNQDIIRNPPGITNAARCVDIQSAFSLFVTPAMIDLIVQQTNREARRKHREWNDNQENERQEEWCRVDGTEIRAVIGLCIIAGLYQSNHEPQASLWSTADGKPVFPATMTRERFRNILKYMRFDDRETRAERRATDKLAAFRDIWEMFIAQLPKYYIPGTDLCVDEQLVAFRGRCAFRQYIPSKPAKYGLKIWWNCDATTCYPLKGEVYLGRQPGEQREIGQGARVVKELTYLWRRTGRNVTADNFFTSIPLAEDLLEDGLTYVGTIRSNKPHIPEVMKAANHKEVNSSMFGFQDQLTLTSYVPSKGKAVLVLSSMHHDANIIGEQQKPEIIMHYNATKSGVDNLDHLATMHTCRRKINRWPMVLFFNLLDVAGIASLIVFLGNFPDWNLSACSRRRRLFLRELGYNLVMPHVQRRAQSPYLMPATRESMARIGVRSVRRAEEPAAAAAQEGRKRCELCPRSSDRKVRRACAGCGRTVCAEHSYKQYVCGDCL</sequence>
<reference evidence="3" key="1">
    <citation type="journal article" date="2020" name="Nat. Ecol. Evol.">
        <title>Deeply conserved synteny resolves early events in vertebrate evolution.</title>
        <authorList>
            <person name="Simakov O."/>
            <person name="Marletaz F."/>
            <person name="Yue J.X."/>
            <person name="O'Connell B."/>
            <person name="Jenkins J."/>
            <person name="Brandt A."/>
            <person name="Calef R."/>
            <person name="Tung C.H."/>
            <person name="Huang T.K."/>
            <person name="Schmutz J."/>
            <person name="Satoh N."/>
            <person name="Yu J.K."/>
            <person name="Putnam N.H."/>
            <person name="Green R.E."/>
            <person name="Rokhsar D.S."/>
        </authorList>
    </citation>
    <scope>NUCLEOTIDE SEQUENCE [LARGE SCALE GENOMIC DNA]</scope>
    <source>
        <strain evidence="3">S238N-H82</strain>
    </source>
</reference>
<dbReference type="Pfam" id="PF13843">
    <property type="entry name" value="DDE_Tnp_1_7"/>
    <property type="match status" value="1"/>
</dbReference>
<evidence type="ECO:0000259" key="2">
    <source>
        <dbReference type="Pfam" id="PF13843"/>
    </source>
</evidence>
<dbReference type="OMA" id="VMRLQIC"/>
<reference evidence="4" key="2">
    <citation type="submission" date="2025-08" db="UniProtKB">
        <authorList>
            <consortium name="RefSeq"/>
        </authorList>
    </citation>
    <scope>IDENTIFICATION</scope>
    <source>
        <strain evidence="4">S238N-H82</strain>
        <tissue evidence="4">Testes</tissue>
    </source>
</reference>
<feature type="compositionally biased region" description="Basic residues" evidence="1">
    <location>
        <begin position="92"/>
        <end position="107"/>
    </location>
</feature>
<accession>A0A9J7KF95</accession>
<dbReference type="RefSeq" id="XP_035660124.1">
    <property type="nucleotide sequence ID" value="XM_035804231.1"/>
</dbReference>
<feature type="domain" description="PiggyBac transposable element-derived protein" evidence="2">
    <location>
        <begin position="172"/>
        <end position="522"/>
    </location>
</feature>
<feature type="region of interest" description="Disordered" evidence="1">
    <location>
        <begin position="20"/>
        <end position="151"/>
    </location>
</feature>
<dbReference type="InterPro" id="IPR029526">
    <property type="entry name" value="PGBD"/>
</dbReference>
<gene>
    <name evidence="4" type="primary">LOC118404850</name>
</gene>
<dbReference type="PANTHER" id="PTHR46599:SF6">
    <property type="entry name" value="DUAL SPECIFICITY PHOSPHATASE 26"/>
    <property type="match status" value="1"/>
</dbReference>
<feature type="compositionally biased region" description="Basic and acidic residues" evidence="1">
    <location>
        <begin position="41"/>
        <end position="74"/>
    </location>
</feature>
<dbReference type="PANTHER" id="PTHR46599">
    <property type="entry name" value="PIGGYBAC TRANSPOSABLE ELEMENT-DERIVED PROTEIN 4"/>
    <property type="match status" value="1"/>
</dbReference>
<dbReference type="KEGG" id="bfo:118404850"/>
<evidence type="ECO:0000256" key="1">
    <source>
        <dbReference type="SAM" id="MobiDB-lite"/>
    </source>
</evidence>
<proteinExistence type="predicted"/>
<dbReference type="OrthoDB" id="10057959at2759"/>
<dbReference type="GeneID" id="118404850"/>
<evidence type="ECO:0000313" key="4">
    <source>
        <dbReference type="RefSeq" id="XP_035660124.1"/>
    </source>
</evidence>
<dbReference type="Proteomes" id="UP000001554">
    <property type="component" value="Chromosome 17"/>
</dbReference>